<keyword evidence="2" id="KW-1185">Reference proteome</keyword>
<sequence>MKKVYEMLRIKQVAVEMELDNEMDRFTRRSNQNCCIFHL</sequence>
<comment type="caution">
    <text evidence="1">The sequence shown here is derived from an EMBL/GenBank/DDBJ whole genome shotgun (WGS) entry which is preliminary data.</text>
</comment>
<protein>
    <submittedName>
        <fullName evidence="1">Uncharacterized protein</fullName>
    </submittedName>
</protein>
<name>A0ABQ4K2T8_9BACI</name>
<accession>A0ABQ4K2T8</accession>
<organism evidence="1 2">
    <name type="scientific">Siminovitchia fordii</name>
    <dbReference type="NCBI Taxonomy" id="254759"/>
    <lineage>
        <taxon>Bacteria</taxon>
        <taxon>Bacillati</taxon>
        <taxon>Bacillota</taxon>
        <taxon>Bacilli</taxon>
        <taxon>Bacillales</taxon>
        <taxon>Bacillaceae</taxon>
        <taxon>Siminovitchia</taxon>
    </lineage>
</organism>
<dbReference type="Proteomes" id="UP000680279">
    <property type="component" value="Unassembled WGS sequence"/>
</dbReference>
<evidence type="ECO:0000313" key="2">
    <source>
        <dbReference type="Proteomes" id="UP000680279"/>
    </source>
</evidence>
<proteinExistence type="predicted"/>
<reference evidence="1 2" key="1">
    <citation type="submission" date="2021-03" db="EMBL/GenBank/DDBJ databases">
        <title>Antimicrobial resistance genes in bacteria isolated from Japanese honey, and their potential for conferring macrolide and lincosamide resistance in the American foulbrood pathogen Paenibacillus larvae.</title>
        <authorList>
            <person name="Okamoto M."/>
            <person name="Kumagai M."/>
            <person name="Kanamori H."/>
            <person name="Takamatsu D."/>
        </authorList>
    </citation>
    <scope>NUCLEOTIDE SEQUENCE [LARGE SCALE GENOMIC DNA]</scope>
    <source>
        <strain evidence="1 2">J1TS3</strain>
    </source>
</reference>
<dbReference type="EMBL" id="BOQT01000003">
    <property type="protein sequence ID" value="GIN20077.1"/>
    <property type="molecule type" value="Genomic_DNA"/>
</dbReference>
<evidence type="ECO:0000313" key="1">
    <source>
        <dbReference type="EMBL" id="GIN20077.1"/>
    </source>
</evidence>
<gene>
    <name evidence="1" type="ORF">J1TS3_12110</name>
</gene>